<name>A0A3D9IXC1_9BACL</name>
<protein>
    <submittedName>
        <fullName evidence="1">Uncharacterized protein</fullName>
    </submittedName>
</protein>
<sequence length="65" mass="7306">MAETNTSLTEAPFVQLQKEDFVLLHTDTEDGSPTSSTISWDEKTYDLRAANRLDIQAFAAMRKAQ</sequence>
<keyword evidence="2" id="KW-1185">Reference proteome</keyword>
<dbReference type="Gene3D" id="2.30.110.10">
    <property type="entry name" value="Electron Transport, Fmn-binding Protein, Chain A"/>
    <property type="match status" value="1"/>
</dbReference>
<evidence type="ECO:0000313" key="2">
    <source>
        <dbReference type="Proteomes" id="UP000256869"/>
    </source>
</evidence>
<dbReference type="AlphaFoldDB" id="A0A3D9IXC1"/>
<dbReference type="InterPro" id="IPR012349">
    <property type="entry name" value="Split_barrel_FMN-bd"/>
</dbReference>
<gene>
    <name evidence="1" type="ORF">DFP95_101247</name>
</gene>
<reference evidence="1 2" key="1">
    <citation type="submission" date="2018-07" db="EMBL/GenBank/DDBJ databases">
        <title>Genomic Encyclopedia of Type Strains, Phase III (KMG-III): the genomes of soil and plant-associated and newly described type strains.</title>
        <authorList>
            <person name="Whitman W."/>
        </authorList>
    </citation>
    <scope>NUCLEOTIDE SEQUENCE [LARGE SCALE GENOMIC DNA]</scope>
    <source>
        <strain evidence="1 2">CECT 8236</strain>
    </source>
</reference>
<accession>A0A3D9IXC1</accession>
<comment type="caution">
    <text evidence="1">The sequence shown here is derived from an EMBL/GenBank/DDBJ whole genome shotgun (WGS) entry which is preliminary data.</text>
</comment>
<proteinExistence type="predicted"/>
<dbReference type="OrthoDB" id="2381603at2"/>
<dbReference type="Proteomes" id="UP000256869">
    <property type="component" value="Unassembled WGS sequence"/>
</dbReference>
<dbReference type="EMBL" id="QRDY01000001">
    <property type="protein sequence ID" value="RED65756.1"/>
    <property type="molecule type" value="Genomic_DNA"/>
</dbReference>
<organism evidence="1 2">
    <name type="scientific">Cohnella lupini</name>
    <dbReference type="NCBI Taxonomy" id="1294267"/>
    <lineage>
        <taxon>Bacteria</taxon>
        <taxon>Bacillati</taxon>
        <taxon>Bacillota</taxon>
        <taxon>Bacilli</taxon>
        <taxon>Bacillales</taxon>
        <taxon>Paenibacillaceae</taxon>
        <taxon>Cohnella</taxon>
    </lineage>
</organism>
<evidence type="ECO:0000313" key="1">
    <source>
        <dbReference type="EMBL" id="RED65756.1"/>
    </source>
</evidence>
<dbReference type="RefSeq" id="WP_115990738.1">
    <property type="nucleotide sequence ID" value="NZ_QRDY01000001.1"/>
</dbReference>